<keyword evidence="1" id="KW-0812">Transmembrane</keyword>
<keyword evidence="1" id="KW-0472">Membrane</keyword>
<dbReference type="Proteomes" id="UP000095282">
    <property type="component" value="Unplaced"/>
</dbReference>
<keyword evidence="2" id="KW-1185">Reference proteome</keyword>
<feature type="transmembrane region" description="Helical" evidence="1">
    <location>
        <begin position="42"/>
        <end position="65"/>
    </location>
</feature>
<name>A0A1I7THF6_9PELO</name>
<feature type="transmembrane region" description="Helical" evidence="1">
    <location>
        <begin position="86"/>
        <end position="104"/>
    </location>
</feature>
<reference evidence="3" key="1">
    <citation type="submission" date="2016-11" db="UniProtKB">
        <authorList>
            <consortium name="WormBaseParasite"/>
        </authorList>
    </citation>
    <scope>IDENTIFICATION</scope>
</reference>
<feature type="transmembrane region" description="Helical" evidence="1">
    <location>
        <begin position="20"/>
        <end position="36"/>
    </location>
</feature>
<dbReference type="WBParaSite" id="Csp11.Scaffold614.g5967.t1">
    <property type="protein sequence ID" value="Csp11.Scaffold614.g5967.t1"/>
    <property type="gene ID" value="Csp11.Scaffold614.g5967"/>
</dbReference>
<dbReference type="AlphaFoldDB" id="A0A1I7THF6"/>
<evidence type="ECO:0000256" key="1">
    <source>
        <dbReference type="SAM" id="Phobius"/>
    </source>
</evidence>
<protein>
    <submittedName>
        <fullName evidence="3">Predicted integral membrane protein</fullName>
    </submittedName>
</protein>
<sequence length="210" mass="24069">MLDIKELILKIKSSLETKPGLAISTSLIVYLLYQINQSFGTSFIAFQFTMITYLSLAVFVAVKVYGWTVERMEIGEIKKIKDHPTLCRGHVLYKAFCLTLLMFTGYLPEPISVTDIISFLIFVFLVPVLTEVLISRYVTHRVEKFIHKRNIRFEDILIAFYASVLSMDLPCSKWVAICCSTVIVFEAMQIQRVIQAKVVLRNEQEAEIQG</sequence>
<evidence type="ECO:0000313" key="2">
    <source>
        <dbReference type="Proteomes" id="UP000095282"/>
    </source>
</evidence>
<proteinExistence type="predicted"/>
<evidence type="ECO:0000313" key="3">
    <source>
        <dbReference type="WBParaSite" id="Csp11.Scaffold614.g5967.t1"/>
    </source>
</evidence>
<accession>A0A1I7THF6</accession>
<organism evidence="2 3">
    <name type="scientific">Caenorhabditis tropicalis</name>
    <dbReference type="NCBI Taxonomy" id="1561998"/>
    <lineage>
        <taxon>Eukaryota</taxon>
        <taxon>Metazoa</taxon>
        <taxon>Ecdysozoa</taxon>
        <taxon>Nematoda</taxon>
        <taxon>Chromadorea</taxon>
        <taxon>Rhabditida</taxon>
        <taxon>Rhabditina</taxon>
        <taxon>Rhabditomorpha</taxon>
        <taxon>Rhabditoidea</taxon>
        <taxon>Rhabditidae</taxon>
        <taxon>Peloderinae</taxon>
        <taxon>Caenorhabditis</taxon>
    </lineage>
</organism>
<feature type="transmembrane region" description="Helical" evidence="1">
    <location>
        <begin position="116"/>
        <end position="139"/>
    </location>
</feature>
<keyword evidence="1" id="KW-1133">Transmembrane helix</keyword>